<dbReference type="KEGG" id="atm:ANT_05470"/>
<dbReference type="GO" id="GO:0022857">
    <property type="term" value="F:transmembrane transporter activity"/>
    <property type="evidence" value="ECO:0007669"/>
    <property type="project" value="InterPro"/>
</dbReference>
<feature type="transmembrane region" description="Helical" evidence="6">
    <location>
        <begin position="294"/>
        <end position="314"/>
    </location>
</feature>
<dbReference type="GO" id="GO:0005886">
    <property type="term" value="C:plasma membrane"/>
    <property type="evidence" value="ECO:0007669"/>
    <property type="project" value="UniProtKB-SubCell"/>
</dbReference>
<sequence>MLNGNHSFSFIAFLRRTSTYLILLVILVWFALLSPEFLTVGNLLTVALQTSLIALVAIGMTLTIITGGIDLSVGSVAALSGALAAGLATRGGLGTYPGLLIGLLTGLGIGFLNGAMIVWGRIPPFVATLASMAVARGLTLVYTQGRPIAGLDKAFTFWGGQGALGIPVPVWVLTVVAVLAYFLLKHTPLGLHIYAVGGGEETTRLAGVNVGLVKFSVYLLSGLCAALSGLILTARLWSAQPNVGVGLELDAIAAAVLGGTSLAGGVGGIPGTLAGAFIIGVLSNGLNLLEMPSYNQQVVKGLVFILAVMLDYFIKQRQVKPKGNPTG</sequence>
<dbReference type="CDD" id="cd06579">
    <property type="entry name" value="TM_PBP1_transp_AraH_like"/>
    <property type="match status" value="1"/>
</dbReference>
<evidence type="ECO:0000256" key="1">
    <source>
        <dbReference type="ARBA" id="ARBA00004651"/>
    </source>
</evidence>
<feature type="transmembrane region" description="Helical" evidence="6">
    <location>
        <begin position="164"/>
        <end position="184"/>
    </location>
</feature>
<keyword evidence="8" id="KW-1185">Reference proteome</keyword>
<dbReference type="HOGENOM" id="CLU_028880_2_2_0"/>
<organism evidence="7 8">
    <name type="scientific">Anaerolinea thermophila (strain DSM 14523 / JCM 11388 / NBRC 100420 / UNI-1)</name>
    <dbReference type="NCBI Taxonomy" id="926569"/>
    <lineage>
        <taxon>Bacteria</taxon>
        <taxon>Bacillati</taxon>
        <taxon>Chloroflexota</taxon>
        <taxon>Anaerolineae</taxon>
        <taxon>Anaerolineales</taxon>
        <taxon>Anaerolineaceae</taxon>
        <taxon>Anaerolinea</taxon>
    </lineage>
</organism>
<evidence type="ECO:0000256" key="5">
    <source>
        <dbReference type="ARBA" id="ARBA00023136"/>
    </source>
</evidence>
<dbReference type="eggNOG" id="COG1172">
    <property type="taxonomic scope" value="Bacteria"/>
</dbReference>
<feature type="transmembrane region" description="Helical" evidence="6">
    <location>
        <begin position="215"/>
        <end position="237"/>
    </location>
</feature>
<feature type="transmembrane region" description="Helical" evidence="6">
    <location>
        <begin position="249"/>
        <end position="282"/>
    </location>
</feature>
<evidence type="ECO:0000313" key="7">
    <source>
        <dbReference type="EMBL" id="BAJ62581.1"/>
    </source>
</evidence>
<keyword evidence="2" id="KW-1003">Cell membrane</keyword>
<name>E8N1H6_ANATU</name>
<dbReference type="AlphaFoldDB" id="E8N1H6"/>
<gene>
    <name evidence="7" type="primary">rbsC</name>
    <name evidence="7" type="ordered locus">ANT_05470</name>
</gene>
<evidence type="ECO:0000256" key="6">
    <source>
        <dbReference type="SAM" id="Phobius"/>
    </source>
</evidence>
<evidence type="ECO:0000256" key="3">
    <source>
        <dbReference type="ARBA" id="ARBA00022692"/>
    </source>
</evidence>
<dbReference type="STRING" id="926569.ANT_05470"/>
<proteinExistence type="predicted"/>
<dbReference type="InParanoid" id="E8N1H6"/>
<dbReference type="PANTHER" id="PTHR32196">
    <property type="entry name" value="ABC TRANSPORTER PERMEASE PROTEIN YPHD-RELATED-RELATED"/>
    <property type="match status" value="1"/>
</dbReference>
<protein>
    <submittedName>
        <fullName evidence="7">Ribose ABC transporter permease protein</fullName>
    </submittedName>
</protein>
<feature type="transmembrane region" description="Helical" evidence="6">
    <location>
        <begin position="96"/>
        <end position="119"/>
    </location>
</feature>
<comment type="subcellular location">
    <subcellularLocation>
        <location evidence="1">Cell membrane</location>
        <topology evidence="1">Multi-pass membrane protein</topology>
    </subcellularLocation>
</comment>
<dbReference type="EMBL" id="AP012029">
    <property type="protein sequence ID" value="BAJ62581.1"/>
    <property type="molecule type" value="Genomic_DNA"/>
</dbReference>
<keyword evidence="5 6" id="KW-0472">Membrane</keyword>
<dbReference type="RefSeq" id="WP_013558977.1">
    <property type="nucleotide sequence ID" value="NC_014960.1"/>
</dbReference>
<accession>E8N1H6</accession>
<keyword evidence="3 6" id="KW-0812">Transmembrane</keyword>
<dbReference type="PANTHER" id="PTHR32196:SF72">
    <property type="entry name" value="RIBOSE IMPORT PERMEASE PROTEIN RBSC"/>
    <property type="match status" value="1"/>
</dbReference>
<dbReference type="Pfam" id="PF02653">
    <property type="entry name" value="BPD_transp_2"/>
    <property type="match status" value="1"/>
</dbReference>
<feature type="transmembrane region" description="Helical" evidence="6">
    <location>
        <begin position="20"/>
        <end position="39"/>
    </location>
</feature>
<feature type="transmembrane region" description="Helical" evidence="6">
    <location>
        <begin position="46"/>
        <end position="65"/>
    </location>
</feature>
<keyword evidence="4 6" id="KW-1133">Transmembrane helix</keyword>
<reference evidence="7 8" key="1">
    <citation type="submission" date="2010-12" db="EMBL/GenBank/DDBJ databases">
        <title>Whole genome sequence of Anaerolinea thermophila UNI-1.</title>
        <authorList>
            <person name="Narita-Yamada S."/>
            <person name="Kishi E."/>
            <person name="Watanabe Y."/>
            <person name="Takasaki K."/>
            <person name="Ankai A."/>
            <person name="Oguchi A."/>
            <person name="Fukui S."/>
            <person name="Takahashi M."/>
            <person name="Yashiro I."/>
            <person name="Hosoyama A."/>
            <person name="Sekiguchi Y."/>
            <person name="Hanada S."/>
            <person name="Fujita N."/>
        </authorList>
    </citation>
    <scope>NUCLEOTIDE SEQUENCE [LARGE SCALE GENOMIC DNA]</scope>
    <source>
        <strain evidence="8">DSM 14523 / JCM 11388 / NBRC 100420 / UNI-1</strain>
    </source>
</reference>
<dbReference type="InterPro" id="IPR001851">
    <property type="entry name" value="ABC_transp_permease"/>
</dbReference>
<evidence type="ECO:0000313" key="8">
    <source>
        <dbReference type="Proteomes" id="UP000008922"/>
    </source>
</evidence>
<dbReference type="Proteomes" id="UP000008922">
    <property type="component" value="Chromosome"/>
</dbReference>
<evidence type="ECO:0000256" key="4">
    <source>
        <dbReference type="ARBA" id="ARBA00022989"/>
    </source>
</evidence>
<feature type="transmembrane region" description="Helical" evidence="6">
    <location>
        <begin position="71"/>
        <end position="89"/>
    </location>
</feature>
<evidence type="ECO:0000256" key="2">
    <source>
        <dbReference type="ARBA" id="ARBA00022475"/>
    </source>
</evidence>